<reference evidence="1 2" key="1">
    <citation type="submission" date="2018-11" db="EMBL/GenBank/DDBJ databases">
        <title>The genome of Variovorax sp T529.</title>
        <authorList>
            <person name="Gao J."/>
        </authorList>
    </citation>
    <scope>NUCLEOTIDE SEQUENCE [LARGE SCALE GENOMIC DNA]</scope>
    <source>
        <strain evidence="1 2">T529</strain>
    </source>
</reference>
<feature type="non-terminal residue" evidence="1">
    <location>
        <position position="1"/>
    </location>
</feature>
<dbReference type="Proteomes" id="UP000271590">
    <property type="component" value="Unassembled WGS sequence"/>
</dbReference>
<name>A0A3P3DZR9_9BURK</name>
<gene>
    <name evidence="1" type="ORF">EH244_32175</name>
</gene>
<evidence type="ECO:0000313" key="1">
    <source>
        <dbReference type="EMBL" id="RRH78932.1"/>
    </source>
</evidence>
<comment type="caution">
    <text evidence="1">The sequence shown here is derived from an EMBL/GenBank/DDBJ whole genome shotgun (WGS) entry which is preliminary data.</text>
</comment>
<proteinExistence type="predicted"/>
<evidence type="ECO:0000313" key="2">
    <source>
        <dbReference type="Proteomes" id="UP000271590"/>
    </source>
</evidence>
<dbReference type="AlphaFoldDB" id="A0A3P3DZR9"/>
<accession>A0A3P3DZR9</accession>
<dbReference type="EMBL" id="RQXU01000081">
    <property type="protein sequence ID" value="RRH78932.1"/>
    <property type="molecule type" value="Genomic_DNA"/>
</dbReference>
<feature type="non-terminal residue" evidence="1">
    <location>
        <position position="232"/>
    </location>
</feature>
<evidence type="ECO:0008006" key="3">
    <source>
        <dbReference type="Google" id="ProtNLM"/>
    </source>
</evidence>
<organism evidence="1 2">
    <name type="scientific">Variovorax beijingensis</name>
    <dbReference type="NCBI Taxonomy" id="2496117"/>
    <lineage>
        <taxon>Bacteria</taxon>
        <taxon>Pseudomonadati</taxon>
        <taxon>Pseudomonadota</taxon>
        <taxon>Betaproteobacteria</taxon>
        <taxon>Burkholderiales</taxon>
        <taxon>Comamonadaceae</taxon>
        <taxon>Variovorax</taxon>
    </lineage>
</organism>
<protein>
    <recommendedName>
        <fullName evidence="3">DUF5801 domain-containing protein</fullName>
    </recommendedName>
</protein>
<sequence>VVSHFAEDATTVTYNFSFNYYPGPTSTTTQAATGTVIFNKTDGTFAFDLDQVFGGQTTFSTSAPLASFNYDTEGNNSPEIVVQQYSSDFFGVLSARAATPPSDTSDLVSGNDHVFTAGETFNSVSAGFVNVATNTLGVNSDTVQAGELLNFDYYRSNPVSDPNLTSPPQRPGAAIVGTDRAYADAINITIDQITDGEDVAVLLKLVGKTNSADTTTTLLIANSASDYQSAGG</sequence>